<accession>A0A1Q8Q2W3</accession>
<dbReference type="SMART" id="SM00849">
    <property type="entry name" value="Lactamase_B"/>
    <property type="match status" value="1"/>
</dbReference>
<keyword evidence="3" id="KW-1185">Reference proteome</keyword>
<dbReference type="InterPro" id="IPR036866">
    <property type="entry name" value="RibonucZ/Hydroxyglut_hydro"/>
</dbReference>
<dbReference type="PANTHER" id="PTHR42951:SF22">
    <property type="entry name" value="METALLO BETA-LACTAMASE SUPERFAMILY LIPOPROTEIN"/>
    <property type="match status" value="1"/>
</dbReference>
<reference evidence="2 3" key="1">
    <citation type="submission" date="2016-12" db="EMBL/GenBank/DDBJ databases">
        <title>Domibacillus antri genome sequencing.</title>
        <authorList>
            <person name="Verma A."/>
            <person name="Krishnamurthi S."/>
        </authorList>
    </citation>
    <scope>NUCLEOTIDE SEQUENCE [LARGE SCALE GENOMIC DNA]</scope>
    <source>
        <strain evidence="2 3">XD80</strain>
    </source>
</reference>
<dbReference type="Proteomes" id="UP000185568">
    <property type="component" value="Unassembled WGS sequence"/>
</dbReference>
<sequence>MVDLHDSGFTKRTGSYIFHESKKAIIETSASPSIPYLLEGLKELDISPKEIEYIIVTHIHLDHSGGAGLFLTSCPNAKIIVHPKGARHLADPSRLIASAKTVYGERFDELFDPILPVPAERIIEMEDGGTLDLGGRSLTFIHTPGHANHHFSIYDKKSNGVFTGDTAGIRYAQLVDEGEDFYLPTTSPNQFNPDEMKKSIETIMAYQPDRIYFGHYGMTENPKQAIQMVLEWLDLFIETAQECQSVNELSEKLAGKIKQYLSSKGVPESHPVYEIIKVDMPVCAQGIMLYLQK</sequence>
<dbReference type="OrthoDB" id="9761531at2"/>
<dbReference type="InterPro" id="IPR001279">
    <property type="entry name" value="Metallo-B-lactamas"/>
</dbReference>
<dbReference type="PANTHER" id="PTHR42951">
    <property type="entry name" value="METALLO-BETA-LACTAMASE DOMAIN-CONTAINING"/>
    <property type="match status" value="1"/>
</dbReference>
<proteinExistence type="predicted"/>
<dbReference type="InterPro" id="IPR037482">
    <property type="entry name" value="ST1585_MBL-fold"/>
</dbReference>
<dbReference type="Pfam" id="PF00753">
    <property type="entry name" value="Lactamase_B"/>
    <property type="match status" value="1"/>
</dbReference>
<protein>
    <submittedName>
        <fullName evidence="2">MBL fold metallo-hydrolase</fullName>
    </submittedName>
</protein>
<comment type="caution">
    <text evidence="2">The sequence shown here is derived from an EMBL/GenBank/DDBJ whole genome shotgun (WGS) entry which is preliminary data.</text>
</comment>
<organism evidence="2 3">
    <name type="scientific">Domibacillus antri</name>
    <dbReference type="NCBI Taxonomy" id="1714264"/>
    <lineage>
        <taxon>Bacteria</taxon>
        <taxon>Bacillati</taxon>
        <taxon>Bacillota</taxon>
        <taxon>Bacilli</taxon>
        <taxon>Bacillales</taxon>
        <taxon>Bacillaceae</taxon>
        <taxon>Domibacillus</taxon>
    </lineage>
</organism>
<evidence type="ECO:0000313" key="3">
    <source>
        <dbReference type="Proteomes" id="UP000185568"/>
    </source>
</evidence>
<evidence type="ECO:0000313" key="2">
    <source>
        <dbReference type="EMBL" id="OLN21632.1"/>
    </source>
</evidence>
<evidence type="ECO:0000259" key="1">
    <source>
        <dbReference type="SMART" id="SM00849"/>
    </source>
</evidence>
<dbReference type="CDD" id="cd07726">
    <property type="entry name" value="ST1585-like_MBL-fold"/>
    <property type="match status" value="1"/>
</dbReference>
<name>A0A1Q8Q2W3_9BACI</name>
<dbReference type="STRING" id="1714264.BTO30_14075"/>
<dbReference type="Gene3D" id="3.60.15.10">
    <property type="entry name" value="Ribonuclease Z/Hydroxyacylglutathione hydrolase-like"/>
    <property type="match status" value="1"/>
</dbReference>
<feature type="domain" description="Metallo-beta-lactamase" evidence="1">
    <location>
        <begin position="12"/>
        <end position="215"/>
    </location>
</feature>
<dbReference type="AlphaFoldDB" id="A0A1Q8Q2W3"/>
<keyword evidence="2" id="KW-0378">Hydrolase</keyword>
<dbReference type="InterPro" id="IPR050855">
    <property type="entry name" value="NDM-1-like"/>
</dbReference>
<dbReference type="GO" id="GO:0016787">
    <property type="term" value="F:hydrolase activity"/>
    <property type="evidence" value="ECO:0007669"/>
    <property type="project" value="UniProtKB-KW"/>
</dbReference>
<gene>
    <name evidence="2" type="ORF">BTO30_14075</name>
</gene>
<dbReference type="RefSeq" id="WP_075399376.1">
    <property type="nucleotide sequence ID" value="NZ_MSDU01000038.1"/>
</dbReference>
<dbReference type="EMBL" id="MSDU01000038">
    <property type="protein sequence ID" value="OLN21632.1"/>
    <property type="molecule type" value="Genomic_DNA"/>
</dbReference>
<dbReference type="SUPFAM" id="SSF56281">
    <property type="entry name" value="Metallo-hydrolase/oxidoreductase"/>
    <property type="match status" value="1"/>
</dbReference>